<gene>
    <name evidence="12" type="primary">thiO</name>
    <name evidence="12" type="ORF">RZS28_03355</name>
</gene>
<dbReference type="Pfam" id="PF01266">
    <property type="entry name" value="DAO"/>
    <property type="match status" value="1"/>
</dbReference>
<proteinExistence type="inferred from homology"/>
<dbReference type="NCBIfam" id="TIGR02352">
    <property type="entry name" value="thiamin_ThiO"/>
    <property type="match status" value="1"/>
</dbReference>
<protein>
    <recommendedName>
        <fullName evidence="9">D-amino-acid oxidase</fullName>
        <ecNumber evidence="8">1.4.3.3</ecNumber>
    </recommendedName>
</protein>
<keyword evidence="6" id="KW-0784">Thiamine biosynthesis</keyword>
<dbReference type="InterPro" id="IPR006076">
    <property type="entry name" value="FAD-dep_OxRdtase"/>
</dbReference>
<dbReference type="InterPro" id="IPR036188">
    <property type="entry name" value="FAD/NAD-bd_sf"/>
</dbReference>
<evidence type="ECO:0000256" key="9">
    <source>
        <dbReference type="ARBA" id="ARBA00039751"/>
    </source>
</evidence>
<keyword evidence="4" id="KW-0285">Flavoprotein</keyword>
<evidence type="ECO:0000259" key="11">
    <source>
        <dbReference type="Pfam" id="PF01266"/>
    </source>
</evidence>
<keyword evidence="5" id="KW-0274">FAD</keyword>
<comment type="catalytic activity">
    <reaction evidence="10">
        <text>a D-alpha-amino acid + O2 + H2O = a 2-oxocarboxylate + H2O2 + NH4(+)</text>
        <dbReference type="Rhea" id="RHEA:21816"/>
        <dbReference type="ChEBI" id="CHEBI:15377"/>
        <dbReference type="ChEBI" id="CHEBI:15379"/>
        <dbReference type="ChEBI" id="CHEBI:16240"/>
        <dbReference type="ChEBI" id="CHEBI:28938"/>
        <dbReference type="ChEBI" id="CHEBI:35179"/>
        <dbReference type="ChEBI" id="CHEBI:59871"/>
        <dbReference type="EC" id="1.4.3.3"/>
    </reaction>
    <physiologicalReaction direction="left-to-right" evidence="10">
        <dbReference type="Rhea" id="RHEA:21817"/>
    </physiologicalReaction>
</comment>
<evidence type="ECO:0000256" key="8">
    <source>
        <dbReference type="ARBA" id="ARBA00039101"/>
    </source>
</evidence>
<dbReference type="SUPFAM" id="SSF54373">
    <property type="entry name" value="FAD-linked reductases, C-terminal domain"/>
    <property type="match status" value="1"/>
</dbReference>
<dbReference type="SUPFAM" id="SSF51971">
    <property type="entry name" value="Nucleotide-binding domain"/>
    <property type="match status" value="1"/>
</dbReference>
<evidence type="ECO:0000313" key="12">
    <source>
        <dbReference type="EMBL" id="WOJ90351.1"/>
    </source>
</evidence>
<dbReference type="EC" id="1.4.3.3" evidence="8"/>
<dbReference type="EMBL" id="CP136862">
    <property type="protein sequence ID" value="WOJ90351.1"/>
    <property type="molecule type" value="Genomic_DNA"/>
</dbReference>
<evidence type="ECO:0000256" key="1">
    <source>
        <dbReference type="ARBA" id="ARBA00001974"/>
    </source>
</evidence>
<dbReference type="Proteomes" id="UP001626536">
    <property type="component" value="Chromosome"/>
</dbReference>
<evidence type="ECO:0000256" key="10">
    <source>
        <dbReference type="ARBA" id="ARBA00049547"/>
    </source>
</evidence>
<evidence type="ECO:0000256" key="4">
    <source>
        <dbReference type="ARBA" id="ARBA00022630"/>
    </source>
</evidence>
<name>A0ABZ0HU81_9HYPH</name>
<dbReference type="InterPro" id="IPR023209">
    <property type="entry name" value="DAO"/>
</dbReference>
<reference evidence="12 13" key="1">
    <citation type="submission" date="2023-10" db="EMBL/GenBank/DDBJ databases">
        <title>Novel methanotroph of the genus Methylocapsa from a subarctic wetland.</title>
        <authorList>
            <person name="Belova S.E."/>
            <person name="Oshkin I.Y."/>
            <person name="Miroshnikov K."/>
            <person name="Dedysh S.N."/>
        </authorList>
    </citation>
    <scope>NUCLEOTIDE SEQUENCE [LARGE SCALE GENOMIC DNA]</scope>
    <source>
        <strain evidence="12 13">RX1</strain>
    </source>
</reference>
<dbReference type="InterPro" id="IPR012727">
    <property type="entry name" value="Gly_oxidase_ThiO"/>
</dbReference>
<comment type="cofactor">
    <cofactor evidence="1">
        <name>FAD</name>
        <dbReference type="ChEBI" id="CHEBI:57692"/>
    </cofactor>
</comment>
<evidence type="ECO:0000256" key="3">
    <source>
        <dbReference type="ARBA" id="ARBA00006730"/>
    </source>
</evidence>
<dbReference type="GO" id="GO:0043799">
    <property type="term" value="F:glycine oxidase activity"/>
    <property type="evidence" value="ECO:0007669"/>
    <property type="project" value="UniProtKB-EC"/>
</dbReference>
<evidence type="ECO:0000256" key="6">
    <source>
        <dbReference type="ARBA" id="ARBA00022977"/>
    </source>
</evidence>
<sequence length="337" mass="36676">MRIRIIGAGVAGLTSAFEFARAGCEVEVIERREGPGLGCSYLAGGMLAPWCEAESAEPCVVDLGIESLRFWTETAPVATTQGSLVLTPARDRPELARFARRTSGFERLDAAAIAALEPDLAGRFEQALFFPREAHLDPRAAMTALAARLAELDNVALRYGVDANSLRDKEADWTIDCRGFDGRDALPDLRGVKGEMLVLATSEVTLARPVRLIHPRHPVYIVPRGDGRFMIGATMIENDEPGRVTARGMLELLGAAYTVHPAFGEAEIVETGAGVRPAFRDNLPRLRQDGRTIYVNGLYRHGFLLAPAMARRVVRLALEGAIFPEVMDADPGQRRSA</sequence>
<comment type="pathway">
    <text evidence="2">Cofactor biosynthesis; thiamine diphosphate biosynthesis.</text>
</comment>
<evidence type="ECO:0000256" key="7">
    <source>
        <dbReference type="ARBA" id="ARBA00023002"/>
    </source>
</evidence>
<evidence type="ECO:0000313" key="13">
    <source>
        <dbReference type="Proteomes" id="UP001626536"/>
    </source>
</evidence>
<dbReference type="RefSeq" id="WP_407339798.1">
    <property type="nucleotide sequence ID" value="NZ_CP136862.1"/>
</dbReference>
<keyword evidence="7 12" id="KW-0560">Oxidoreductase</keyword>
<keyword evidence="13" id="KW-1185">Reference proteome</keyword>
<evidence type="ECO:0000256" key="5">
    <source>
        <dbReference type="ARBA" id="ARBA00022827"/>
    </source>
</evidence>
<dbReference type="PANTHER" id="PTHR11530:SF11">
    <property type="entry name" value="D-ASPARTATE OXIDASE"/>
    <property type="match status" value="1"/>
</dbReference>
<dbReference type="PANTHER" id="PTHR11530">
    <property type="entry name" value="D-AMINO ACID OXIDASE"/>
    <property type="match status" value="1"/>
</dbReference>
<comment type="similarity">
    <text evidence="3">Belongs to the DAMOX/DASOX family.</text>
</comment>
<organism evidence="12 13">
    <name type="scientific">Methylocapsa polymorpha</name>
    <dbReference type="NCBI Taxonomy" id="3080828"/>
    <lineage>
        <taxon>Bacteria</taxon>
        <taxon>Pseudomonadati</taxon>
        <taxon>Pseudomonadota</taxon>
        <taxon>Alphaproteobacteria</taxon>
        <taxon>Hyphomicrobiales</taxon>
        <taxon>Beijerinckiaceae</taxon>
        <taxon>Methylocapsa</taxon>
    </lineage>
</organism>
<evidence type="ECO:0000256" key="2">
    <source>
        <dbReference type="ARBA" id="ARBA00004948"/>
    </source>
</evidence>
<dbReference type="Gene3D" id="3.30.9.10">
    <property type="entry name" value="D-Amino Acid Oxidase, subunit A, domain 2"/>
    <property type="match status" value="1"/>
</dbReference>
<dbReference type="Gene3D" id="3.50.50.60">
    <property type="entry name" value="FAD/NAD(P)-binding domain"/>
    <property type="match status" value="1"/>
</dbReference>
<accession>A0ABZ0HU81</accession>
<feature type="domain" description="FAD dependent oxidoreductase" evidence="11">
    <location>
        <begin position="5"/>
        <end position="315"/>
    </location>
</feature>